<dbReference type="InterPro" id="IPR046348">
    <property type="entry name" value="SIS_dom_sf"/>
</dbReference>
<dbReference type="InterPro" id="IPR046342">
    <property type="entry name" value="CBS_dom_sf"/>
</dbReference>
<dbReference type="PROSITE" id="PS51371">
    <property type="entry name" value="CBS"/>
    <property type="match status" value="2"/>
</dbReference>
<evidence type="ECO:0000259" key="7">
    <source>
        <dbReference type="PROSITE" id="PS51464"/>
    </source>
</evidence>
<dbReference type="PANTHER" id="PTHR42745:SF1">
    <property type="entry name" value="ARABINOSE 5-PHOSPHATE ISOMERASE KDSD"/>
    <property type="match status" value="1"/>
</dbReference>
<dbReference type="InterPro" id="IPR035474">
    <property type="entry name" value="SIS_Kpsf"/>
</dbReference>
<organism evidence="8 9">
    <name type="scientific">Labrys miyagiensis</name>
    <dbReference type="NCBI Taxonomy" id="346912"/>
    <lineage>
        <taxon>Bacteria</taxon>
        <taxon>Pseudomonadati</taxon>
        <taxon>Pseudomonadota</taxon>
        <taxon>Alphaproteobacteria</taxon>
        <taxon>Hyphomicrobiales</taxon>
        <taxon>Xanthobacteraceae</taxon>
        <taxon>Labrys</taxon>
    </lineage>
</organism>
<dbReference type="Gene3D" id="3.10.580.10">
    <property type="entry name" value="CBS-domain"/>
    <property type="match status" value="1"/>
</dbReference>
<name>A0ABQ6CB01_9HYPH</name>
<dbReference type="Pfam" id="PF00571">
    <property type="entry name" value="CBS"/>
    <property type="match status" value="2"/>
</dbReference>
<evidence type="ECO:0000256" key="3">
    <source>
        <dbReference type="ARBA" id="ARBA00023122"/>
    </source>
</evidence>
<gene>
    <name evidence="8" type="ORF">GCM10007874_05760</name>
</gene>
<feature type="domain" description="SIS" evidence="7">
    <location>
        <begin position="50"/>
        <end position="193"/>
    </location>
</feature>
<comment type="similarity">
    <text evidence="1 4">Belongs to the SIS family. GutQ/KpsF subfamily.</text>
</comment>
<evidence type="ECO:0000256" key="1">
    <source>
        <dbReference type="ARBA" id="ARBA00008165"/>
    </source>
</evidence>
<evidence type="ECO:0000313" key="9">
    <source>
        <dbReference type="Proteomes" id="UP001156882"/>
    </source>
</evidence>
<dbReference type="CDD" id="cd05014">
    <property type="entry name" value="SIS_Kpsf"/>
    <property type="match status" value="1"/>
</dbReference>
<evidence type="ECO:0000256" key="4">
    <source>
        <dbReference type="PIRNR" id="PIRNR004692"/>
    </source>
</evidence>
<dbReference type="InterPro" id="IPR000644">
    <property type="entry name" value="CBS_dom"/>
</dbReference>
<feature type="domain" description="CBS" evidence="6">
    <location>
        <begin position="218"/>
        <end position="277"/>
    </location>
</feature>
<dbReference type="EMBL" id="BSPC01000005">
    <property type="protein sequence ID" value="GLS17561.1"/>
    <property type="molecule type" value="Genomic_DNA"/>
</dbReference>
<dbReference type="SMART" id="SM00116">
    <property type="entry name" value="CBS"/>
    <property type="match status" value="2"/>
</dbReference>
<dbReference type="InterPro" id="IPR001347">
    <property type="entry name" value="SIS_dom"/>
</dbReference>
<keyword evidence="9" id="KW-1185">Reference proteome</keyword>
<comment type="caution">
    <text evidence="8">The sequence shown here is derived from an EMBL/GenBank/DDBJ whole genome shotgun (WGS) entry which is preliminary data.</text>
</comment>
<keyword evidence="3 5" id="KW-0129">CBS domain</keyword>
<dbReference type="PANTHER" id="PTHR42745">
    <property type="match status" value="1"/>
</dbReference>
<reference evidence="9" key="1">
    <citation type="journal article" date="2019" name="Int. J. Syst. Evol. Microbiol.">
        <title>The Global Catalogue of Microorganisms (GCM) 10K type strain sequencing project: providing services to taxonomists for standard genome sequencing and annotation.</title>
        <authorList>
            <consortium name="The Broad Institute Genomics Platform"/>
            <consortium name="The Broad Institute Genome Sequencing Center for Infectious Disease"/>
            <person name="Wu L."/>
            <person name="Ma J."/>
        </authorList>
    </citation>
    <scope>NUCLEOTIDE SEQUENCE [LARGE SCALE GENOMIC DNA]</scope>
    <source>
        <strain evidence="9">NBRC 101365</strain>
    </source>
</reference>
<dbReference type="CDD" id="cd04604">
    <property type="entry name" value="CBS_pair_SIS_assoc"/>
    <property type="match status" value="1"/>
</dbReference>
<keyword evidence="2" id="KW-0677">Repeat</keyword>
<evidence type="ECO:0000259" key="6">
    <source>
        <dbReference type="PROSITE" id="PS51371"/>
    </source>
</evidence>
<dbReference type="Pfam" id="PF01380">
    <property type="entry name" value="SIS"/>
    <property type="match status" value="1"/>
</dbReference>
<evidence type="ECO:0000256" key="2">
    <source>
        <dbReference type="ARBA" id="ARBA00022737"/>
    </source>
</evidence>
<feature type="domain" description="CBS" evidence="6">
    <location>
        <begin position="283"/>
        <end position="334"/>
    </location>
</feature>
<dbReference type="InterPro" id="IPR004800">
    <property type="entry name" value="KdsD/KpsF-type"/>
</dbReference>
<dbReference type="Gene3D" id="3.40.50.10490">
    <property type="entry name" value="Glucose-6-phosphate isomerase like protein, domain 1"/>
    <property type="match status" value="1"/>
</dbReference>
<dbReference type="Proteomes" id="UP001156882">
    <property type="component" value="Unassembled WGS sequence"/>
</dbReference>
<sequence>MNKAHGAVKAAVPVNSARSSALRTIETERAGLEAMSEALAGDLGTAFAAVVDRIGGLKGRVIVSGMGKSGHIGKKIAATFASTGTPAFFVHPSEASHGDLGMITTDDAVIALSWSGETREFGDIIDYATRFNVPLIAVTSAPSSTLAKAADHCLILPKVKEACPNGQAPTTSSVMILALGDALAMAMLEWRGFTAEDFRVFHPGGKLGAALKFVRDVMRTGDAMPLVLAGSPMPEVIREMSSKGIGSVGVIDAAGALVGIVTDGDLRRHIADDLMAKRVDDIMSRSPRVIRTDALVSEAMEILDSRRITVLFAMENDRPVGVVHMLDLINTGLV</sequence>
<evidence type="ECO:0000313" key="8">
    <source>
        <dbReference type="EMBL" id="GLS17561.1"/>
    </source>
</evidence>
<dbReference type="NCBIfam" id="TIGR00393">
    <property type="entry name" value="kpsF"/>
    <property type="match status" value="1"/>
</dbReference>
<evidence type="ECO:0000256" key="5">
    <source>
        <dbReference type="PROSITE-ProRule" id="PRU00703"/>
    </source>
</evidence>
<dbReference type="InterPro" id="IPR050986">
    <property type="entry name" value="GutQ/KpsF_isomerases"/>
</dbReference>
<proteinExistence type="inferred from homology"/>
<protein>
    <submittedName>
        <fullName evidence="8">KpsF/GutQ family protein</fullName>
    </submittedName>
</protein>
<accession>A0ABQ6CB01</accession>
<dbReference type="SUPFAM" id="SSF53697">
    <property type="entry name" value="SIS domain"/>
    <property type="match status" value="1"/>
</dbReference>
<dbReference type="PIRSF" id="PIRSF004692">
    <property type="entry name" value="KdsD_KpsF"/>
    <property type="match status" value="1"/>
</dbReference>
<dbReference type="PROSITE" id="PS51464">
    <property type="entry name" value="SIS"/>
    <property type="match status" value="1"/>
</dbReference>